<dbReference type="Gene3D" id="3.40.50.300">
    <property type="entry name" value="P-loop containing nucleotide triphosphate hydrolases"/>
    <property type="match status" value="1"/>
</dbReference>
<organism evidence="2 3">
    <name type="scientific">Streptohalobacillus salinus</name>
    <dbReference type="NCBI Taxonomy" id="621096"/>
    <lineage>
        <taxon>Bacteria</taxon>
        <taxon>Bacillati</taxon>
        <taxon>Bacillota</taxon>
        <taxon>Bacilli</taxon>
        <taxon>Bacillales</taxon>
        <taxon>Bacillaceae</taxon>
        <taxon>Streptohalobacillus</taxon>
    </lineage>
</organism>
<gene>
    <name evidence="2" type="ORF">DES38_1036</name>
</gene>
<evidence type="ECO:0000313" key="2">
    <source>
        <dbReference type="EMBL" id="PXW91991.1"/>
    </source>
</evidence>
<reference evidence="2 3" key="1">
    <citation type="submission" date="2018-05" db="EMBL/GenBank/DDBJ databases">
        <title>Genomic Encyclopedia of Type Strains, Phase IV (KMG-IV): sequencing the most valuable type-strain genomes for metagenomic binning, comparative biology and taxonomic classification.</title>
        <authorList>
            <person name="Goeker M."/>
        </authorList>
    </citation>
    <scope>NUCLEOTIDE SEQUENCE [LARGE SCALE GENOMIC DNA]</scope>
    <source>
        <strain evidence="2 3">DSM 22440</strain>
    </source>
</reference>
<sequence>MWRDSETELDYLDFDYLIETVSNIIKNDDLLPSTIGVYGDWGSGKSSLINMSIASLKDNKDTECIYFNGWLFEDYEDAKTALLGNILDTIERNRTLGDNAKKCIAGLYKSIDKMKLVKNAIRLGGAFLTGGSSVVTEFAISNALDNMLPSKDGIIKEDLMEAIKSELTDKELREDINSFRDNFDKLLKETQIDRLVVFIDELDRCSPDTILDTLEAIRLFLYVGRTVFIIGADERHISYAVQTKFKEIEGTGIDIGKEYLEKIVQYPVRIPRLSTREVELYISLLFMEKDLSKEEFKKTIEFIDDKKTKNFFDFQLDYGLIKGFDEDIADKVKLSLEISKQLSSVLANGLNGNPRHCKRFLNSMEMRLNMAQYKTIELDRKILAKIMMLEYFKPRMFAELVSAPVDLTGKIIELSTLENKESESLEKLASWKDDEWVNSWLEMQPAIGEEDLRPYFYFARTTLDNRYEMSKMKLSKIANDVLRNLTAGTDSGIRSACDKAKEVNEYEAALIIEHLISRITSSSDISDIQLRSLLEWGALKKEVHTEIINGLDAVSGTRIKPSHIPRVMNFGKEINQTQKVDEIFDSWIKNNQALKTFIDAERGN</sequence>
<dbReference type="AlphaFoldDB" id="A0A2V3WT52"/>
<dbReference type="PANTHER" id="PTHR22674">
    <property type="entry name" value="NTPASE, KAP FAMILY P-LOOP DOMAIN-CONTAINING 1"/>
    <property type="match status" value="1"/>
</dbReference>
<dbReference type="EMBL" id="QJJR01000003">
    <property type="protein sequence ID" value="PXW91991.1"/>
    <property type="molecule type" value="Genomic_DNA"/>
</dbReference>
<comment type="caution">
    <text evidence="2">The sequence shown here is derived from an EMBL/GenBank/DDBJ whole genome shotgun (WGS) entry which is preliminary data.</text>
</comment>
<dbReference type="InterPro" id="IPR027417">
    <property type="entry name" value="P-loop_NTPase"/>
</dbReference>
<dbReference type="InterPro" id="IPR052754">
    <property type="entry name" value="NTPase_KAP_P-loop"/>
</dbReference>
<accession>A0A2V3WT52</accession>
<dbReference type="OrthoDB" id="88903at2"/>
<evidence type="ECO:0000259" key="1">
    <source>
        <dbReference type="Pfam" id="PF07693"/>
    </source>
</evidence>
<dbReference type="PANTHER" id="PTHR22674:SF6">
    <property type="entry name" value="NTPASE KAP FAMILY P-LOOP DOMAIN-CONTAINING PROTEIN 1"/>
    <property type="match status" value="1"/>
</dbReference>
<proteinExistence type="predicted"/>
<dbReference type="Pfam" id="PF07693">
    <property type="entry name" value="KAP_NTPase"/>
    <property type="match status" value="1"/>
</dbReference>
<name>A0A2V3WT52_9BACI</name>
<dbReference type="InterPro" id="IPR011646">
    <property type="entry name" value="KAP_P-loop"/>
</dbReference>
<keyword evidence="3" id="KW-1185">Reference proteome</keyword>
<dbReference type="Proteomes" id="UP000247922">
    <property type="component" value="Unassembled WGS sequence"/>
</dbReference>
<feature type="domain" description="KAP NTPase" evidence="1">
    <location>
        <begin position="17"/>
        <end position="367"/>
    </location>
</feature>
<evidence type="ECO:0000313" key="3">
    <source>
        <dbReference type="Proteomes" id="UP000247922"/>
    </source>
</evidence>
<protein>
    <submittedName>
        <fullName evidence="2">Putative KAP-like P-loop ATPase</fullName>
    </submittedName>
</protein>
<dbReference type="SUPFAM" id="SSF52540">
    <property type="entry name" value="P-loop containing nucleoside triphosphate hydrolases"/>
    <property type="match status" value="1"/>
</dbReference>